<evidence type="ECO:0000256" key="6">
    <source>
        <dbReference type="ARBA" id="ARBA00039592"/>
    </source>
</evidence>
<keyword evidence="4" id="KW-0804">Transcription</keyword>
<comment type="caution">
    <text evidence="8">The sequence shown here is derived from an EMBL/GenBank/DDBJ whole genome shotgun (WGS) entry which is preliminary data.</text>
</comment>
<organism evidence="8 9">
    <name type="scientific">Azospirillum doebereinerae</name>
    <dbReference type="NCBI Taxonomy" id="92933"/>
    <lineage>
        <taxon>Bacteria</taxon>
        <taxon>Pseudomonadati</taxon>
        <taxon>Pseudomonadota</taxon>
        <taxon>Alphaproteobacteria</taxon>
        <taxon>Rhodospirillales</taxon>
        <taxon>Azospirillaceae</taxon>
        <taxon>Azospirillum</taxon>
    </lineage>
</organism>
<dbReference type="SMART" id="SM00345">
    <property type="entry name" value="HTH_GNTR"/>
    <property type="match status" value="1"/>
</dbReference>
<dbReference type="CDD" id="cd07377">
    <property type="entry name" value="WHTH_GntR"/>
    <property type="match status" value="1"/>
</dbReference>
<dbReference type="SMART" id="SM00895">
    <property type="entry name" value="FCD"/>
    <property type="match status" value="1"/>
</dbReference>
<evidence type="ECO:0000313" key="9">
    <source>
        <dbReference type="Proteomes" id="UP000280346"/>
    </source>
</evidence>
<evidence type="ECO:0000259" key="7">
    <source>
        <dbReference type="PROSITE" id="PS50949"/>
    </source>
</evidence>
<dbReference type="InterPro" id="IPR036390">
    <property type="entry name" value="WH_DNA-bd_sf"/>
</dbReference>
<keyword evidence="3" id="KW-0238">DNA-binding</keyword>
<dbReference type="Pfam" id="PF00392">
    <property type="entry name" value="GntR"/>
    <property type="match status" value="1"/>
</dbReference>
<dbReference type="InterPro" id="IPR008920">
    <property type="entry name" value="TF_FadR/GntR_C"/>
</dbReference>
<evidence type="ECO:0000256" key="1">
    <source>
        <dbReference type="ARBA" id="ARBA00022491"/>
    </source>
</evidence>
<dbReference type="PANTHER" id="PTHR43537:SF34">
    <property type="entry name" value="PYRUVATE DEHYDROGENASE COMPLEX REPRESSOR"/>
    <property type="match status" value="1"/>
</dbReference>
<evidence type="ECO:0000256" key="3">
    <source>
        <dbReference type="ARBA" id="ARBA00023125"/>
    </source>
</evidence>
<dbReference type="OrthoDB" id="9805385at2"/>
<dbReference type="SUPFAM" id="SSF46785">
    <property type="entry name" value="Winged helix' DNA-binding domain"/>
    <property type="match status" value="1"/>
</dbReference>
<dbReference type="GO" id="GO:0003700">
    <property type="term" value="F:DNA-binding transcription factor activity"/>
    <property type="evidence" value="ECO:0007669"/>
    <property type="project" value="InterPro"/>
</dbReference>
<evidence type="ECO:0000256" key="5">
    <source>
        <dbReference type="ARBA" id="ARBA00037357"/>
    </source>
</evidence>
<gene>
    <name evidence="8" type="ORF">EJ913_02860</name>
</gene>
<sequence length="249" mass="26847">MPATDDSAHVPSSSQRISEWVAQQLLDRIARGELVPGERLPGERQLAEQLHVSRVSVRAALQKLKTQGFLTAVQGGGTRVVSSTGVMDGALTTMVRSKHDNLCDLVEIRMALEGWAARRAALHATDEQIATIGRILNAMTQTGRDGGRGADDMDFHLAVAQASGSPVYLHLLSTIRDILGNMVEMNHTEPYMENHEALMIDHHRAIHEAIAKRDPEAAAAAVTAHLGWVLARYHAMSGAPLPPAAPGDD</sequence>
<dbReference type="Proteomes" id="UP000280346">
    <property type="component" value="Unassembled WGS sequence"/>
</dbReference>
<dbReference type="EMBL" id="RZIJ01000001">
    <property type="protein sequence ID" value="RUQ76063.1"/>
    <property type="molecule type" value="Genomic_DNA"/>
</dbReference>
<feature type="domain" description="HTH gntR-type" evidence="7">
    <location>
        <begin position="15"/>
        <end position="83"/>
    </location>
</feature>
<dbReference type="Gene3D" id="1.20.120.530">
    <property type="entry name" value="GntR ligand-binding domain-like"/>
    <property type="match status" value="1"/>
</dbReference>
<dbReference type="RefSeq" id="WP_126994560.1">
    <property type="nucleotide sequence ID" value="NZ_CP173190.1"/>
</dbReference>
<reference evidence="8 9" key="1">
    <citation type="submission" date="2018-12" db="EMBL/GenBank/DDBJ databases">
        <authorList>
            <person name="Yang Y."/>
        </authorList>
    </citation>
    <scope>NUCLEOTIDE SEQUENCE [LARGE SCALE GENOMIC DNA]</scope>
    <source>
        <strain evidence="8 9">GSF71</strain>
    </source>
</reference>
<proteinExistence type="predicted"/>
<keyword evidence="1" id="KW-0678">Repressor</keyword>
<dbReference type="GO" id="GO:0003677">
    <property type="term" value="F:DNA binding"/>
    <property type="evidence" value="ECO:0007669"/>
    <property type="project" value="UniProtKB-KW"/>
</dbReference>
<dbReference type="Gene3D" id="1.10.10.10">
    <property type="entry name" value="Winged helix-like DNA-binding domain superfamily/Winged helix DNA-binding domain"/>
    <property type="match status" value="1"/>
</dbReference>
<dbReference type="PRINTS" id="PR00035">
    <property type="entry name" value="HTHGNTR"/>
</dbReference>
<dbReference type="InterPro" id="IPR011711">
    <property type="entry name" value="GntR_C"/>
</dbReference>
<accession>A0A433JFV9</accession>
<dbReference type="SUPFAM" id="SSF48008">
    <property type="entry name" value="GntR ligand-binding domain-like"/>
    <property type="match status" value="1"/>
</dbReference>
<dbReference type="InterPro" id="IPR000524">
    <property type="entry name" value="Tscrpt_reg_HTH_GntR"/>
</dbReference>
<name>A0A433JFV9_9PROT</name>
<keyword evidence="2" id="KW-0805">Transcription regulation</keyword>
<evidence type="ECO:0000256" key="4">
    <source>
        <dbReference type="ARBA" id="ARBA00023163"/>
    </source>
</evidence>
<dbReference type="PROSITE" id="PS50949">
    <property type="entry name" value="HTH_GNTR"/>
    <property type="match status" value="1"/>
</dbReference>
<dbReference type="Pfam" id="PF07729">
    <property type="entry name" value="FCD"/>
    <property type="match status" value="1"/>
</dbReference>
<dbReference type="PANTHER" id="PTHR43537">
    <property type="entry name" value="TRANSCRIPTIONAL REGULATOR, GNTR FAMILY"/>
    <property type="match status" value="1"/>
</dbReference>
<protein>
    <recommendedName>
        <fullName evidence="6">Pyruvate dehydrogenase complex repressor</fullName>
    </recommendedName>
</protein>
<keyword evidence="9" id="KW-1185">Reference proteome</keyword>
<dbReference type="AlphaFoldDB" id="A0A433JFV9"/>
<comment type="function">
    <text evidence="5">Transcriptional repressor for the pyruvate dehydrogenase complex genes aceEF and lpd.</text>
</comment>
<evidence type="ECO:0000256" key="2">
    <source>
        <dbReference type="ARBA" id="ARBA00023015"/>
    </source>
</evidence>
<evidence type="ECO:0000313" key="8">
    <source>
        <dbReference type="EMBL" id="RUQ76063.1"/>
    </source>
</evidence>
<dbReference type="InterPro" id="IPR036388">
    <property type="entry name" value="WH-like_DNA-bd_sf"/>
</dbReference>